<organism evidence="1">
    <name type="scientific">Siphoviridae sp. ct3gT1</name>
    <dbReference type="NCBI Taxonomy" id="2825323"/>
    <lineage>
        <taxon>Viruses</taxon>
        <taxon>Duplodnaviria</taxon>
        <taxon>Heunggongvirae</taxon>
        <taxon>Uroviricota</taxon>
        <taxon>Caudoviricetes</taxon>
    </lineage>
</organism>
<evidence type="ECO:0000313" key="1">
    <source>
        <dbReference type="EMBL" id="DAF94579.1"/>
    </source>
</evidence>
<accession>A0A8S5UJG8</accession>
<dbReference type="EMBL" id="BK016094">
    <property type="protein sequence ID" value="DAF94579.1"/>
    <property type="molecule type" value="Genomic_DNA"/>
</dbReference>
<proteinExistence type="predicted"/>
<reference evidence="1" key="1">
    <citation type="journal article" date="2021" name="Proc. Natl. Acad. Sci. U.S.A.">
        <title>A Catalog of Tens of Thousands of Viruses from Human Metagenomes Reveals Hidden Associations with Chronic Diseases.</title>
        <authorList>
            <person name="Tisza M.J."/>
            <person name="Buck C.B."/>
        </authorList>
    </citation>
    <scope>NUCLEOTIDE SEQUENCE</scope>
    <source>
        <strain evidence="1">Ct3gT1</strain>
    </source>
</reference>
<name>A0A8S5UJG8_9CAUD</name>
<protein>
    <submittedName>
        <fullName evidence="1">Uncharacterized protein</fullName>
    </submittedName>
</protein>
<sequence length="29" mass="3514">MLCSYYDVFFVNNQQLFLTIYSYLIKISS</sequence>